<organism evidence="1 2">
    <name type="scientific">Pedobacter cryoconitis</name>
    <dbReference type="NCBI Taxonomy" id="188932"/>
    <lineage>
        <taxon>Bacteria</taxon>
        <taxon>Pseudomonadati</taxon>
        <taxon>Bacteroidota</taxon>
        <taxon>Sphingobacteriia</taxon>
        <taxon>Sphingobacteriales</taxon>
        <taxon>Sphingobacteriaceae</taxon>
        <taxon>Pedobacter</taxon>
    </lineage>
</organism>
<dbReference type="Proteomes" id="UP000537204">
    <property type="component" value="Unassembled WGS sequence"/>
</dbReference>
<dbReference type="AlphaFoldDB" id="A0A7W8ZSQ2"/>
<protein>
    <submittedName>
        <fullName evidence="1">Uncharacterized protein</fullName>
    </submittedName>
</protein>
<evidence type="ECO:0000313" key="2">
    <source>
        <dbReference type="Proteomes" id="UP000537204"/>
    </source>
</evidence>
<comment type="caution">
    <text evidence="1">The sequence shown here is derived from an EMBL/GenBank/DDBJ whole genome shotgun (WGS) entry which is preliminary data.</text>
</comment>
<proteinExistence type="predicted"/>
<evidence type="ECO:0000313" key="1">
    <source>
        <dbReference type="EMBL" id="MBB5639167.1"/>
    </source>
</evidence>
<sequence length="48" mass="5302">MNTNIRKGGTMTLAALKVIHCIQKLLQECVSIIPQVLPTGDGIWLIRN</sequence>
<accession>A0A7W8ZSQ2</accession>
<name>A0A7W8ZSQ2_9SPHI</name>
<reference evidence="1 2" key="1">
    <citation type="submission" date="2020-08" db="EMBL/GenBank/DDBJ databases">
        <title>Genomic Encyclopedia of Type Strains, Phase IV (KMG-V): Genome sequencing to study the core and pangenomes of soil and plant-associated prokaryotes.</title>
        <authorList>
            <person name="Whitman W."/>
        </authorList>
    </citation>
    <scope>NUCLEOTIDE SEQUENCE [LARGE SCALE GENOMIC DNA]</scope>
    <source>
        <strain evidence="1 2">S3M1</strain>
    </source>
</reference>
<dbReference type="EMBL" id="JACHCE010000012">
    <property type="protein sequence ID" value="MBB5639167.1"/>
    <property type="molecule type" value="Genomic_DNA"/>
</dbReference>
<gene>
    <name evidence="1" type="ORF">HDE68_005108</name>
</gene>